<dbReference type="EMBL" id="BARU01012336">
    <property type="protein sequence ID" value="GAH39931.1"/>
    <property type="molecule type" value="Genomic_DNA"/>
</dbReference>
<feature type="non-terminal residue" evidence="1">
    <location>
        <position position="243"/>
    </location>
</feature>
<feature type="non-terminal residue" evidence="1">
    <location>
        <position position="1"/>
    </location>
</feature>
<dbReference type="AlphaFoldDB" id="X1F2T1"/>
<organism evidence="1">
    <name type="scientific">marine sediment metagenome</name>
    <dbReference type="NCBI Taxonomy" id="412755"/>
    <lineage>
        <taxon>unclassified sequences</taxon>
        <taxon>metagenomes</taxon>
        <taxon>ecological metagenomes</taxon>
    </lineage>
</organism>
<comment type="caution">
    <text evidence="1">The sequence shown here is derived from an EMBL/GenBank/DDBJ whole genome shotgun (WGS) entry which is preliminary data.</text>
</comment>
<proteinExistence type="predicted"/>
<sequence>YGIKKYKKVFAEMRKSKQNFLVKEDYLEFKDYLFALLYPLRVNKLKIKYKDFSGLDIYPLVREEMANDRVSHSSIYSLLNYRFSRRLKENGVKLRIIINWFENQIIDHGFNSGFRKYYPESKLIGYLGVPLLDNYLSLFPTEQERICAVIPKEINVIGKGYINMVKEFCPDLQVKVAPAFRYSKVWNKRNYFPDKYKCSILVALPILTDESDEIIDIVLEAAHSINIKNCIFKIKLHPVYNIK</sequence>
<protein>
    <submittedName>
        <fullName evidence="1">Uncharacterized protein</fullName>
    </submittedName>
</protein>
<name>X1F2T1_9ZZZZ</name>
<reference evidence="1" key="1">
    <citation type="journal article" date="2014" name="Front. Microbiol.">
        <title>High frequency of phylogenetically diverse reductive dehalogenase-homologous genes in deep subseafloor sedimentary metagenomes.</title>
        <authorList>
            <person name="Kawai M."/>
            <person name="Futagami T."/>
            <person name="Toyoda A."/>
            <person name="Takaki Y."/>
            <person name="Nishi S."/>
            <person name="Hori S."/>
            <person name="Arai W."/>
            <person name="Tsubouchi T."/>
            <person name="Morono Y."/>
            <person name="Uchiyama I."/>
            <person name="Ito T."/>
            <person name="Fujiyama A."/>
            <person name="Inagaki F."/>
            <person name="Takami H."/>
        </authorList>
    </citation>
    <scope>NUCLEOTIDE SEQUENCE</scope>
    <source>
        <strain evidence="1">Expedition CK06-06</strain>
    </source>
</reference>
<accession>X1F2T1</accession>
<gene>
    <name evidence="1" type="ORF">S03H2_22797</name>
</gene>
<evidence type="ECO:0000313" key="1">
    <source>
        <dbReference type="EMBL" id="GAH39931.1"/>
    </source>
</evidence>